<dbReference type="InterPro" id="IPR038476">
    <property type="entry name" value="UvrC_RNase_H_dom_sf"/>
</dbReference>
<dbReference type="Gene3D" id="4.10.860.10">
    <property type="entry name" value="UVR domain"/>
    <property type="match status" value="1"/>
</dbReference>
<dbReference type="EMBL" id="CP042912">
    <property type="protein sequence ID" value="QEG23277.1"/>
    <property type="molecule type" value="Genomic_DNA"/>
</dbReference>
<dbReference type="Proteomes" id="UP000322214">
    <property type="component" value="Chromosome"/>
</dbReference>
<dbReference type="InterPro" id="IPR036876">
    <property type="entry name" value="UVR_dom_sf"/>
</dbReference>
<dbReference type="KEGG" id="mff:MFFC18_31730"/>
<dbReference type="InterPro" id="IPR001162">
    <property type="entry name" value="UvrC_RNase_H_dom"/>
</dbReference>
<feature type="domain" description="UVR" evidence="8">
    <location>
        <begin position="278"/>
        <end position="313"/>
    </location>
</feature>
<keyword evidence="4" id="KW-0267">Excision nuclease</keyword>
<dbReference type="SUPFAM" id="SSF46600">
    <property type="entry name" value="C-terminal UvrC-binding domain of UvrB"/>
    <property type="match status" value="1"/>
</dbReference>
<gene>
    <name evidence="11" type="primary">uvrC_1</name>
    <name evidence="11" type="ORF">MFFC18_31730</name>
</gene>
<keyword evidence="5" id="KW-0234">DNA repair</keyword>
<evidence type="ECO:0000313" key="11">
    <source>
        <dbReference type="EMBL" id="QEG23277.1"/>
    </source>
</evidence>
<dbReference type="PROSITE" id="PS50165">
    <property type="entry name" value="UVRC"/>
    <property type="match status" value="1"/>
</dbReference>
<dbReference type="SUPFAM" id="SSF82771">
    <property type="entry name" value="GIY-YIG endonuclease"/>
    <property type="match status" value="1"/>
</dbReference>
<evidence type="ECO:0000256" key="2">
    <source>
        <dbReference type="ARBA" id="ARBA00022763"/>
    </source>
</evidence>
<proteinExistence type="predicted"/>
<evidence type="ECO:0000256" key="5">
    <source>
        <dbReference type="ARBA" id="ARBA00023204"/>
    </source>
</evidence>
<dbReference type="SMART" id="SM00465">
    <property type="entry name" value="GIYc"/>
    <property type="match status" value="1"/>
</dbReference>
<feature type="region of interest" description="Disordered" evidence="7">
    <location>
        <begin position="1"/>
        <end position="43"/>
    </location>
</feature>
<name>A0A5B9P954_9BACT</name>
<keyword evidence="3" id="KW-0228">DNA excision</keyword>
<dbReference type="GO" id="GO:0009381">
    <property type="term" value="F:excinuclease ABC activity"/>
    <property type="evidence" value="ECO:0007669"/>
    <property type="project" value="InterPro"/>
</dbReference>
<dbReference type="GO" id="GO:0009432">
    <property type="term" value="P:SOS response"/>
    <property type="evidence" value="ECO:0007669"/>
    <property type="project" value="UniProtKB-KW"/>
</dbReference>
<dbReference type="CDD" id="cd10434">
    <property type="entry name" value="GIY-YIG_UvrC_Cho"/>
    <property type="match status" value="1"/>
</dbReference>
<dbReference type="InterPro" id="IPR050066">
    <property type="entry name" value="UvrABC_protein_C"/>
</dbReference>
<sequence>MAKKKSKSKKASTKKLAKKTAGKSAKKSASTVGDVDSATADSVSETPSVYETADFVPEQTVAGDVTRSLNPFEATAEKVRTFPQSPGVYLMKDSAGVVIYVGKATNLRSRAGSYFLKAASEESRTADWVRLIADADFIECDSEVDALLVESRLIKDIQPQHNKILKDDKTFPYLQITTHEDFPRIEVTREPMTSGVKLYGPFASAGSLRGAVQVLQRIFKFRTCSLDIDENDQRWKWYRPCLLASIKQCTAPCNLRISKEDYRKDIRRLQQVLMGNKKKLLGEMKSEMLEASKELQFEKAARLRDEIEMLESLDRRGELDTHVQPEVFHIDPKKGLTGLRQVLKLSETPRSIEGVDIAHLGGNETVASLVQFIDGLPFKPGYRRFKIKGVDGVDDFRSIHEVVARRFKRLSDENDVFPDILLIDGGKGQLSSAVAAFEALEIEPPILLSLAKKNEEIYRPGESEPIRLSRHAFSLRLLQYVRDEAHRFAQHYHHILRSKAQFD</sequence>
<dbReference type="Pfam" id="PF01541">
    <property type="entry name" value="GIY-YIG"/>
    <property type="match status" value="1"/>
</dbReference>
<evidence type="ECO:0000256" key="7">
    <source>
        <dbReference type="SAM" id="MobiDB-lite"/>
    </source>
</evidence>
<keyword evidence="6" id="KW-0742">SOS response</keyword>
<evidence type="ECO:0000259" key="9">
    <source>
        <dbReference type="PROSITE" id="PS50164"/>
    </source>
</evidence>
<feature type="compositionally biased region" description="Basic residues" evidence="7">
    <location>
        <begin position="1"/>
        <end position="26"/>
    </location>
</feature>
<keyword evidence="2" id="KW-0227">DNA damage</keyword>
<dbReference type="GO" id="GO:0009380">
    <property type="term" value="C:excinuclease repair complex"/>
    <property type="evidence" value="ECO:0007669"/>
    <property type="project" value="TreeGrafter"/>
</dbReference>
<evidence type="ECO:0000256" key="1">
    <source>
        <dbReference type="ARBA" id="ARBA00022490"/>
    </source>
</evidence>
<dbReference type="Gene3D" id="3.30.420.340">
    <property type="entry name" value="UvrC, RNAse H endonuclease domain"/>
    <property type="match status" value="1"/>
</dbReference>
<dbReference type="STRING" id="980251.GCA_001642875_00568"/>
<protein>
    <submittedName>
        <fullName evidence="11">UvrABC system protein C</fullName>
    </submittedName>
</protein>
<dbReference type="InterPro" id="IPR001943">
    <property type="entry name" value="UVR_dom"/>
</dbReference>
<dbReference type="Gene3D" id="3.40.1440.10">
    <property type="entry name" value="GIY-YIG endonuclease"/>
    <property type="match status" value="1"/>
</dbReference>
<keyword evidence="1" id="KW-0963">Cytoplasm</keyword>
<dbReference type="PROSITE" id="PS50164">
    <property type="entry name" value="GIY_YIG"/>
    <property type="match status" value="1"/>
</dbReference>
<dbReference type="Pfam" id="PF02151">
    <property type="entry name" value="UVR"/>
    <property type="match status" value="1"/>
</dbReference>
<organism evidence="11 12">
    <name type="scientific">Mariniblastus fucicola</name>
    <dbReference type="NCBI Taxonomy" id="980251"/>
    <lineage>
        <taxon>Bacteria</taxon>
        <taxon>Pseudomonadati</taxon>
        <taxon>Planctomycetota</taxon>
        <taxon>Planctomycetia</taxon>
        <taxon>Pirellulales</taxon>
        <taxon>Pirellulaceae</taxon>
        <taxon>Mariniblastus</taxon>
    </lineage>
</organism>
<dbReference type="FunFam" id="3.40.1440.10:FF:000001">
    <property type="entry name" value="UvrABC system protein C"/>
    <property type="match status" value="1"/>
</dbReference>
<feature type="domain" description="UvrC family homology region profile" evidence="10">
    <location>
        <begin position="333"/>
        <end position="437"/>
    </location>
</feature>
<dbReference type="InterPro" id="IPR035901">
    <property type="entry name" value="GIY-YIG_endonuc_sf"/>
</dbReference>
<keyword evidence="12" id="KW-1185">Reference proteome</keyword>
<reference evidence="11 12" key="1">
    <citation type="submission" date="2019-08" db="EMBL/GenBank/DDBJ databases">
        <title>Deep-cultivation of Planctomycetes and their phenomic and genomic characterization uncovers novel biology.</title>
        <authorList>
            <person name="Wiegand S."/>
            <person name="Jogler M."/>
            <person name="Boedeker C."/>
            <person name="Pinto D."/>
            <person name="Vollmers J."/>
            <person name="Rivas-Marin E."/>
            <person name="Kohn T."/>
            <person name="Peeters S.H."/>
            <person name="Heuer A."/>
            <person name="Rast P."/>
            <person name="Oberbeckmann S."/>
            <person name="Bunk B."/>
            <person name="Jeske O."/>
            <person name="Meyerdierks A."/>
            <person name="Storesund J.E."/>
            <person name="Kallscheuer N."/>
            <person name="Luecker S."/>
            <person name="Lage O.M."/>
            <person name="Pohl T."/>
            <person name="Merkel B.J."/>
            <person name="Hornburger P."/>
            <person name="Mueller R.-W."/>
            <person name="Bruemmer F."/>
            <person name="Labrenz M."/>
            <person name="Spormann A.M."/>
            <person name="Op den Camp H."/>
            <person name="Overmann J."/>
            <person name="Amann R."/>
            <person name="Jetten M.S.M."/>
            <person name="Mascher T."/>
            <person name="Medema M.H."/>
            <person name="Devos D.P."/>
            <person name="Kaster A.-K."/>
            <person name="Ovreas L."/>
            <person name="Rohde M."/>
            <person name="Galperin M.Y."/>
            <person name="Jogler C."/>
        </authorList>
    </citation>
    <scope>NUCLEOTIDE SEQUENCE [LARGE SCALE GENOMIC DNA]</scope>
    <source>
        <strain evidence="11 12">FC18</strain>
    </source>
</reference>
<dbReference type="InterPro" id="IPR000305">
    <property type="entry name" value="GIY-YIG_endonuc"/>
</dbReference>
<dbReference type="PANTHER" id="PTHR30562:SF1">
    <property type="entry name" value="UVRABC SYSTEM PROTEIN C"/>
    <property type="match status" value="1"/>
</dbReference>
<evidence type="ECO:0000256" key="6">
    <source>
        <dbReference type="ARBA" id="ARBA00023236"/>
    </source>
</evidence>
<dbReference type="RefSeq" id="WP_084416949.1">
    <property type="nucleotide sequence ID" value="NZ_CP042912.1"/>
</dbReference>
<evidence type="ECO:0000259" key="8">
    <source>
        <dbReference type="PROSITE" id="PS50151"/>
    </source>
</evidence>
<accession>A0A5B9P954</accession>
<dbReference type="GO" id="GO:0006289">
    <property type="term" value="P:nucleotide-excision repair"/>
    <property type="evidence" value="ECO:0007669"/>
    <property type="project" value="InterPro"/>
</dbReference>
<dbReference type="AlphaFoldDB" id="A0A5B9P954"/>
<evidence type="ECO:0000256" key="4">
    <source>
        <dbReference type="ARBA" id="ARBA00022881"/>
    </source>
</evidence>
<evidence type="ECO:0000313" key="12">
    <source>
        <dbReference type="Proteomes" id="UP000322214"/>
    </source>
</evidence>
<dbReference type="Pfam" id="PF08459">
    <property type="entry name" value="UvrC_RNaseH_dom"/>
    <property type="match status" value="1"/>
</dbReference>
<feature type="domain" description="GIY-YIG" evidence="9">
    <location>
        <begin position="84"/>
        <end position="163"/>
    </location>
</feature>
<evidence type="ECO:0000256" key="3">
    <source>
        <dbReference type="ARBA" id="ARBA00022769"/>
    </source>
</evidence>
<dbReference type="InterPro" id="IPR047296">
    <property type="entry name" value="GIY-YIG_UvrC_Cho"/>
</dbReference>
<dbReference type="PROSITE" id="PS50151">
    <property type="entry name" value="UVR"/>
    <property type="match status" value="1"/>
</dbReference>
<dbReference type="PANTHER" id="PTHR30562">
    <property type="entry name" value="UVRC/OXIDOREDUCTASE"/>
    <property type="match status" value="1"/>
</dbReference>
<evidence type="ECO:0000259" key="10">
    <source>
        <dbReference type="PROSITE" id="PS50165"/>
    </source>
</evidence>